<feature type="coiled-coil region" evidence="1">
    <location>
        <begin position="278"/>
        <end position="359"/>
    </location>
</feature>
<dbReference type="Proteomes" id="UP001516023">
    <property type="component" value="Unassembled WGS sequence"/>
</dbReference>
<evidence type="ECO:0000313" key="3">
    <source>
        <dbReference type="EMBL" id="KAL3773756.1"/>
    </source>
</evidence>
<evidence type="ECO:0000256" key="2">
    <source>
        <dbReference type="SAM" id="MobiDB-lite"/>
    </source>
</evidence>
<feature type="region of interest" description="Disordered" evidence="2">
    <location>
        <begin position="559"/>
        <end position="609"/>
    </location>
</feature>
<name>A0ABD3NFC7_9STRA</name>
<feature type="region of interest" description="Disordered" evidence="2">
    <location>
        <begin position="509"/>
        <end position="538"/>
    </location>
</feature>
<dbReference type="AlphaFoldDB" id="A0ABD3NFC7"/>
<evidence type="ECO:0008006" key="5">
    <source>
        <dbReference type="Google" id="ProtNLM"/>
    </source>
</evidence>
<evidence type="ECO:0000313" key="4">
    <source>
        <dbReference type="Proteomes" id="UP001516023"/>
    </source>
</evidence>
<feature type="coiled-coil region" evidence="1">
    <location>
        <begin position="92"/>
        <end position="126"/>
    </location>
</feature>
<dbReference type="PANTHER" id="PTHR46518">
    <property type="entry name" value="COILED-COIL DOMAIN-CONTAINING PROTEIN 151"/>
    <property type="match status" value="1"/>
</dbReference>
<dbReference type="InterPro" id="IPR033192">
    <property type="entry name" value="ODAD3"/>
</dbReference>
<evidence type="ECO:0000256" key="1">
    <source>
        <dbReference type="SAM" id="Coils"/>
    </source>
</evidence>
<dbReference type="EMBL" id="JABMIG020000641">
    <property type="protein sequence ID" value="KAL3773756.1"/>
    <property type="molecule type" value="Genomic_DNA"/>
</dbReference>
<keyword evidence="1" id="KW-0175">Coiled coil</keyword>
<comment type="caution">
    <text evidence="3">The sequence shown here is derived from an EMBL/GenBank/DDBJ whole genome shotgun (WGS) entry which is preliminary data.</text>
</comment>
<reference evidence="3 4" key="1">
    <citation type="journal article" date="2020" name="G3 (Bethesda)">
        <title>Improved Reference Genome for Cyclotella cryptica CCMP332, a Model for Cell Wall Morphogenesis, Salinity Adaptation, and Lipid Production in Diatoms (Bacillariophyta).</title>
        <authorList>
            <person name="Roberts W.R."/>
            <person name="Downey K.M."/>
            <person name="Ruck E.C."/>
            <person name="Traller J.C."/>
            <person name="Alverson A.J."/>
        </authorList>
    </citation>
    <scope>NUCLEOTIDE SEQUENCE [LARGE SCALE GENOMIC DNA]</scope>
    <source>
        <strain evidence="3 4">CCMP332</strain>
    </source>
</reference>
<feature type="compositionally biased region" description="Low complexity" evidence="2">
    <location>
        <begin position="591"/>
        <end position="602"/>
    </location>
</feature>
<sequence>MQNETTTRYHLRKLPTCGPLTHSKSVTGGEISKRLTRSELEDACRRHKAKEIAAMAASRKREAISVQNQRTTNRGIDKVDASSQLHVLDVGVKLCARKYNESKAQADKLNDEVKSLCDDVIELERESTALHEMLEGKHSEAQKITMLSADIKEAHDCSEWTLMYRHQLHHMHNRISKNSIILDGHIGEMSATLATAHKEKERSQKMLAEVESAVTFASIELDETIRDTNMAEGERNRELTIKQLEAGDTSRIERWNSARINSNLSVQQHLAGADKLERDRIQRLIRDREEKLKELNNSTEEMTVKLAELEGCFLQLKQATGVNCLAEIVAKISSHEENRQQLLKEKKEAEERLLAAKATFSSNQEALDKIKTNGLGGTELSRDVIKRIKTDIYNEKSEGKIVKSTNARLEALLVGLRQGGIGLYNRLLPYHSDLLNEEAPKLGEIDSTNTVQAASDTLEMINFTEKILGKMLIDIGGIRFVDTKSDIEKDGTPESPRLNCRIRPKFNVDEDDNTTVKTSIDEYGDSPRDVPSRNKLKKNSEKCSIEAVKLLELKSTKSKLKSSLQPRDDSTDDNAQNSMALTPVPIKKAARLSSPSSLRAKPIGPREDPLDRVHAFLTELPCLD</sequence>
<keyword evidence="4" id="KW-1185">Reference proteome</keyword>
<protein>
    <recommendedName>
        <fullName evidence="5">Cilia- and flagella-associated protein 157</fullName>
    </recommendedName>
</protein>
<proteinExistence type="predicted"/>
<accession>A0ABD3NFC7</accession>
<organism evidence="3 4">
    <name type="scientific">Cyclotella cryptica</name>
    <dbReference type="NCBI Taxonomy" id="29204"/>
    <lineage>
        <taxon>Eukaryota</taxon>
        <taxon>Sar</taxon>
        <taxon>Stramenopiles</taxon>
        <taxon>Ochrophyta</taxon>
        <taxon>Bacillariophyta</taxon>
        <taxon>Coscinodiscophyceae</taxon>
        <taxon>Thalassiosirophycidae</taxon>
        <taxon>Stephanodiscales</taxon>
        <taxon>Stephanodiscaceae</taxon>
        <taxon>Cyclotella</taxon>
    </lineage>
</organism>
<feature type="compositionally biased region" description="Basic and acidic residues" evidence="2">
    <location>
        <begin position="525"/>
        <end position="538"/>
    </location>
</feature>
<dbReference type="PANTHER" id="PTHR46518:SF1">
    <property type="entry name" value="OUTER DYNEIN ARM-DOCKING COMPLEX SUBUNIT 3"/>
    <property type="match status" value="1"/>
</dbReference>
<gene>
    <name evidence="3" type="ORF">HJC23_005767</name>
</gene>